<evidence type="ECO:0000313" key="2">
    <source>
        <dbReference type="Proteomes" id="UP000547510"/>
    </source>
</evidence>
<dbReference type="AlphaFoldDB" id="A0A841CQ58"/>
<dbReference type="Proteomes" id="UP000547510">
    <property type="component" value="Unassembled WGS sequence"/>
</dbReference>
<gene>
    <name evidence="1" type="ORF">FHS29_005092</name>
</gene>
<dbReference type="Gene3D" id="3.30.1870.10">
    <property type="entry name" value="EreA-like, domain 2"/>
    <property type="match status" value="1"/>
</dbReference>
<keyword evidence="2" id="KW-1185">Reference proteome</keyword>
<name>A0A841CQ58_9PSEU</name>
<reference evidence="1 2" key="1">
    <citation type="submission" date="2020-08" db="EMBL/GenBank/DDBJ databases">
        <title>Genomic Encyclopedia of Type Strains, Phase III (KMG-III): the genomes of soil and plant-associated and newly described type strains.</title>
        <authorList>
            <person name="Whitman W."/>
        </authorList>
    </citation>
    <scope>NUCLEOTIDE SEQUENCE [LARGE SCALE GENOMIC DNA]</scope>
    <source>
        <strain evidence="1 2">CECT 8640</strain>
    </source>
</reference>
<dbReference type="CDD" id="cd14728">
    <property type="entry name" value="Ere-like"/>
    <property type="match status" value="1"/>
</dbReference>
<dbReference type="RefSeq" id="WP_184694471.1">
    <property type="nucleotide sequence ID" value="NZ_JACHJN010000008.1"/>
</dbReference>
<keyword evidence="1" id="KW-0378">Hydrolase</keyword>
<dbReference type="SUPFAM" id="SSF159501">
    <property type="entry name" value="EreA/ChaN-like"/>
    <property type="match status" value="1"/>
</dbReference>
<dbReference type="EC" id="3.1.1.-" evidence="1"/>
<dbReference type="InterPro" id="IPR014622">
    <property type="entry name" value="UCP036794_erythomycin"/>
</dbReference>
<protein>
    <submittedName>
        <fullName evidence="1">Erythromycin esterase</fullName>
        <ecNumber evidence="1">3.1.1.-</ecNumber>
    </submittedName>
</protein>
<organism evidence="1 2">
    <name type="scientific">Saccharothrix tamanrassetensis</name>
    <dbReference type="NCBI Taxonomy" id="1051531"/>
    <lineage>
        <taxon>Bacteria</taxon>
        <taxon>Bacillati</taxon>
        <taxon>Actinomycetota</taxon>
        <taxon>Actinomycetes</taxon>
        <taxon>Pseudonocardiales</taxon>
        <taxon>Pseudonocardiaceae</taxon>
        <taxon>Saccharothrix</taxon>
    </lineage>
</organism>
<dbReference type="InterPro" id="IPR052036">
    <property type="entry name" value="Hydrolase/PRTase-associated"/>
</dbReference>
<dbReference type="PIRSF" id="PIRSF036794">
    <property type="entry name" value="UCP_erythr_ester"/>
    <property type="match status" value="1"/>
</dbReference>
<dbReference type="Gene3D" id="3.40.1660.10">
    <property type="entry name" value="EreA-like (biosynthetic domain)"/>
    <property type="match status" value="1"/>
</dbReference>
<dbReference type="PANTHER" id="PTHR31299">
    <property type="entry name" value="ESTERASE, PUTATIVE (AFU_ORTHOLOGUE AFUA_1G05850)-RELATED"/>
    <property type="match status" value="1"/>
</dbReference>
<dbReference type="GO" id="GO:0016787">
    <property type="term" value="F:hydrolase activity"/>
    <property type="evidence" value="ECO:0007669"/>
    <property type="project" value="UniProtKB-KW"/>
</dbReference>
<dbReference type="GO" id="GO:0046677">
    <property type="term" value="P:response to antibiotic"/>
    <property type="evidence" value="ECO:0007669"/>
    <property type="project" value="InterPro"/>
</dbReference>
<sequence length="445" mass="47844">MAKLRVDRDAVSSWLTESAIVLRTLEPEGGSEDLTPFATVLAGVQVVGLGEATHGSKEFFTLKHRLIRFLVRELGFTVVAFEAGRSACRAVDDYIASGEGTASAALTGLGYWTWDTYEVLALIEWLREYNASVPADRRVRFHGIDSGIDPVAVQLVAKYLDTVAPQRTGPFRAAIRTLTTSGTSTSIGGLVRESVAGAVRRVFRRKAVAGSESAHTASRVLRDTVEFLRADRAELVAASSVRDWSEVVESATELANAADIAAYPLLSAKGCAVRDRYLADAVRELTGDGERVVVWAHNGHVARSTVSRGVASMGAHLSDVYGSAYYALGLTFNQGSFQASRAEVAGNTGLAEFTVEPAVPRSAEALLARPGIGDYLIDFRAARSSEPVMAWLTTPAPTRSYGAIVGFWPMMKKVTGSVTLAEEYDGLAFVERTTRARSCEPGIDR</sequence>
<accession>A0A841CQ58</accession>
<dbReference type="EMBL" id="JACHJN010000008">
    <property type="protein sequence ID" value="MBB5958484.1"/>
    <property type="molecule type" value="Genomic_DNA"/>
</dbReference>
<dbReference type="InterPro" id="IPR007815">
    <property type="entry name" value="Emycin_Estase"/>
</dbReference>
<proteinExistence type="predicted"/>
<dbReference type="Gene3D" id="1.20.1440.30">
    <property type="entry name" value="Biosynthetic Protein domain"/>
    <property type="match status" value="1"/>
</dbReference>
<dbReference type="Pfam" id="PF05139">
    <property type="entry name" value="Erythro_esteras"/>
    <property type="match status" value="1"/>
</dbReference>
<dbReference type="PANTHER" id="PTHR31299:SF0">
    <property type="entry name" value="ESTERASE, PUTATIVE (AFU_ORTHOLOGUE AFUA_1G05850)-RELATED"/>
    <property type="match status" value="1"/>
</dbReference>
<evidence type="ECO:0000313" key="1">
    <source>
        <dbReference type="EMBL" id="MBB5958484.1"/>
    </source>
</evidence>
<comment type="caution">
    <text evidence="1">The sequence shown here is derived from an EMBL/GenBank/DDBJ whole genome shotgun (WGS) entry which is preliminary data.</text>
</comment>